<feature type="chain" id="PRO_5046792094" evidence="1">
    <location>
        <begin position="21"/>
        <end position="292"/>
    </location>
</feature>
<keyword evidence="1" id="KW-0732">Signal</keyword>
<feature type="signal peptide" evidence="1">
    <location>
        <begin position="1"/>
        <end position="20"/>
    </location>
</feature>
<accession>A0ABV9MII9</accession>
<evidence type="ECO:0000313" key="2">
    <source>
        <dbReference type="EMBL" id="MFC4714849.1"/>
    </source>
</evidence>
<dbReference type="RefSeq" id="WP_346058873.1">
    <property type="nucleotide sequence ID" value="NZ_BAAAVQ010000013.1"/>
</dbReference>
<proteinExistence type="predicted"/>
<sequence>MQIKMLSKVSLIAVIAGSLAAVGVGVAPASADAMRERVFDKAQVALGLDPVDAQTSVAGLEIEHDGTSATAEFMDLSISVDALTPHSDTTRTEDGVRVMSLLQPGNSSAEFTVGLPDGADLERSGEGYLITSRVGDGKIVYGEIETPWAVDANGKSLKTSYSYADGVLTQEVDTEGAKFPVVADPKIRFGTSDGPGMYWNLWGHEAKTISAFALSVAGLTTAGGCVVAGKMPKVGYIIQGICSFVGVPTMKGIISSVSKIFKSTKISSAGCYQIKIVPRGNKFKKVNAKNCK</sequence>
<evidence type="ECO:0000313" key="3">
    <source>
        <dbReference type="Proteomes" id="UP001595884"/>
    </source>
</evidence>
<gene>
    <name evidence="2" type="ORF">ACFO7V_01660</name>
</gene>
<evidence type="ECO:0000256" key="1">
    <source>
        <dbReference type="SAM" id="SignalP"/>
    </source>
</evidence>
<name>A0ABV9MII9_9MICC</name>
<dbReference type="Proteomes" id="UP001595884">
    <property type="component" value="Unassembled WGS sequence"/>
</dbReference>
<dbReference type="EMBL" id="JBHSHE010000009">
    <property type="protein sequence ID" value="MFC4714849.1"/>
    <property type="molecule type" value="Genomic_DNA"/>
</dbReference>
<reference evidence="3" key="1">
    <citation type="journal article" date="2019" name="Int. J. Syst. Evol. Microbiol.">
        <title>The Global Catalogue of Microorganisms (GCM) 10K type strain sequencing project: providing services to taxonomists for standard genome sequencing and annotation.</title>
        <authorList>
            <consortium name="The Broad Institute Genomics Platform"/>
            <consortium name="The Broad Institute Genome Sequencing Center for Infectious Disease"/>
            <person name="Wu L."/>
            <person name="Ma J."/>
        </authorList>
    </citation>
    <scope>NUCLEOTIDE SEQUENCE [LARGE SCALE GENOMIC DNA]</scope>
    <source>
        <strain evidence="3">CGMCC 1.12849</strain>
    </source>
</reference>
<keyword evidence="3" id="KW-1185">Reference proteome</keyword>
<comment type="caution">
    <text evidence="2">The sequence shown here is derived from an EMBL/GenBank/DDBJ whole genome shotgun (WGS) entry which is preliminary data.</text>
</comment>
<protein>
    <submittedName>
        <fullName evidence="2">Uncharacterized protein</fullName>
    </submittedName>
</protein>
<organism evidence="2 3">
    <name type="scientific">Glutamicibacter bergerei</name>
    <dbReference type="NCBI Taxonomy" id="256702"/>
    <lineage>
        <taxon>Bacteria</taxon>
        <taxon>Bacillati</taxon>
        <taxon>Actinomycetota</taxon>
        <taxon>Actinomycetes</taxon>
        <taxon>Micrococcales</taxon>
        <taxon>Micrococcaceae</taxon>
        <taxon>Glutamicibacter</taxon>
    </lineage>
</organism>